<dbReference type="OrthoDB" id="3055420at2759"/>
<dbReference type="Proteomes" id="UP000283269">
    <property type="component" value="Unassembled WGS sequence"/>
</dbReference>
<proteinExistence type="predicted"/>
<accession>A0A409XJY0</accession>
<dbReference type="AlphaFoldDB" id="A0A409XJY0"/>
<reference evidence="1 2" key="1">
    <citation type="journal article" date="2018" name="Evol. Lett.">
        <title>Horizontal gene cluster transfer increased hallucinogenic mushroom diversity.</title>
        <authorList>
            <person name="Reynolds H.T."/>
            <person name="Vijayakumar V."/>
            <person name="Gluck-Thaler E."/>
            <person name="Korotkin H.B."/>
            <person name="Matheny P.B."/>
            <person name="Slot J.C."/>
        </authorList>
    </citation>
    <scope>NUCLEOTIDE SEQUENCE [LARGE SCALE GENOMIC DNA]</scope>
    <source>
        <strain evidence="1 2">2631</strain>
    </source>
</reference>
<evidence type="ECO:0000313" key="2">
    <source>
        <dbReference type="Proteomes" id="UP000283269"/>
    </source>
</evidence>
<keyword evidence="2" id="KW-1185">Reference proteome</keyword>
<comment type="caution">
    <text evidence="1">The sequence shown here is derived from an EMBL/GenBank/DDBJ whole genome shotgun (WGS) entry which is preliminary data.</text>
</comment>
<protein>
    <submittedName>
        <fullName evidence="1">Uncharacterized protein</fullName>
    </submittedName>
</protein>
<gene>
    <name evidence="1" type="ORF">CVT25_014741</name>
</gene>
<sequence>MLDNDIDPQDTRTDPGMANKRKITDLFDFNNNLWVTTAQQNAIGSLEDEMNIYDLLDLDAAVSYTNFDWI</sequence>
<dbReference type="InParanoid" id="A0A409XJY0"/>
<organism evidence="1 2">
    <name type="scientific">Psilocybe cyanescens</name>
    <dbReference type="NCBI Taxonomy" id="93625"/>
    <lineage>
        <taxon>Eukaryota</taxon>
        <taxon>Fungi</taxon>
        <taxon>Dikarya</taxon>
        <taxon>Basidiomycota</taxon>
        <taxon>Agaricomycotina</taxon>
        <taxon>Agaricomycetes</taxon>
        <taxon>Agaricomycetidae</taxon>
        <taxon>Agaricales</taxon>
        <taxon>Agaricineae</taxon>
        <taxon>Strophariaceae</taxon>
        <taxon>Psilocybe</taxon>
    </lineage>
</organism>
<name>A0A409XJY0_PSICY</name>
<evidence type="ECO:0000313" key="1">
    <source>
        <dbReference type="EMBL" id="PPQ91075.1"/>
    </source>
</evidence>
<dbReference type="EMBL" id="NHYD01001485">
    <property type="protein sequence ID" value="PPQ91075.1"/>
    <property type="molecule type" value="Genomic_DNA"/>
</dbReference>